<proteinExistence type="predicted"/>
<feature type="transmembrane region" description="Helical" evidence="1">
    <location>
        <begin position="143"/>
        <end position="159"/>
    </location>
</feature>
<keyword evidence="1" id="KW-0812">Transmembrane</keyword>
<comment type="caution">
    <text evidence="2">The sequence shown here is derived from an EMBL/GenBank/DDBJ whole genome shotgun (WGS) entry which is preliminary data.</text>
</comment>
<name>I3E6Q3_BACMT</name>
<dbReference type="EMBL" id="AFEU01000001">
    <property type="protein sequence ID" value="EIJ82174.1"/>
    <property type="molecule type" value="Genomic_DNA"/>
</dbReference>
<keyword evidence="3" id="KW-1185">Reference proteome</keyword>
<dbReference type="CDD" id="cd21809">
    <property type="entry name" value="ABC-2_lan_permease-like"/>
    <property type="match status" value="1"/>
</dbReference>
<dbReference type="eggNOG" id="COG4200">
    <property type="taxonomic scope" value="Bacteria"/>
</dbReference>
<dbReference type="OrthoDB" id="9781996at2"/>
<sequence length="241" mass="27333">MLKVLKLEWYKLRRTKLILTATLLPLLAVFQGRLFALSKEETEPNLWGTMYTGTMSQYTWLLFPVLIAVVIAIMARMEHSSNSWKQLLSLPVKRESVYLSKLIISLFIIFYSVFVLIAGMVLAGISIKANGPIPIEMVVKRPLISAIASLPIISLQFYLSYRFSHFGIPLAAGIGLSLPSMLVANSEKYWIFYPWTYPIVSGLTEMFGTDGKGPIMFAVCFVSFLLFILFGLHQFRKKDIF</sequence>
<protein>
    <recommendedName>
        <fullName evidence="4">MrsE</fullName>
    </recommendedName>
</protein>
<dbReference type="AlphaFoldDB" id="I3E6Q3"/>
<evidence type="ECO:0000313" key="3">
    <source>
        <dbReference type="Proteomes" id="UP000010523"/>
    </source>
</evidence>
<dbReference type="STRING" id="997296.PB1_04540"/>
<evidence type="ECO:0008006" key="4">
    <source>
        <dbReference type="Google" id="ProtNLM"/>
    </source>
</evidence>
<feature type="transmembrane region" description="Helical" evidence="1">
    <location>
        <begin position="166"/>
        <end position="184"/>
    </location>
</feature>
<evidence type="ECO:0000313" key="2">
    <source>
        <dbReference type="EMBL" id="EIJ82174.1"/>
    </source>
</evidence>
<feature type="transmembrane region" description="Helical" evidence="1">
    <location>
        <begin position="60"/>
        <end position="77"/>
    </location>
</feature>
<keyword evidence="1" id="KW-1133">Transmembrane helix</keyword>
<evidence type="ECO:0000256" key="1">
    <source>
        <dbReference type="SAM" id="Phobius"/>
    </source>
</evidence>
<keyword evidence="1" id="KW-0472">Membrane</keyword>
<dbReference type="PANTHER" id="PTHR37305">
    <property type="entry name" value="INTEGRAL MEMBRANE PROTEIN-RELATED"/>
    <property type="match status" value="1"/>
</dbReference>
<accession>I3E6Q3</accession>
<dbReference type="PANTHER" id="PTHR37305:SF1">
    <property type="entry name" value="MEMBRANE PROTEIN"/>
    <property type="match status" value="1"/>
</dbReference>
<reference evidence="2 3" key="1">
    <citation type="journal article" date="2012" name="Appl. Environ. Microbiol.">
        <title>Genome Sequence of Thermotolerant Bacillus methanolicus: Features and Regulation Related to Methylotrophy and Production of L-Lysine and L-Glutamate from Methanol.</title>
        <authorList>
            <person name="Heggeset T.M."/>
            <person name="Krog A."/>
            <person name="Balzer S."/>
            <person name="Wentzel A."/>
            <person name="Ellingsen T.E."/>
            <person name="Brautaset T."/>
        </authorList>
    </citation>
    <scope>NUCLEOTIDE SEQUENCE [LARGE SCALE GENOMIC DNA]</scope>
    <source>
        <strain evidence="2 3">PB1</strain>
    </source>
</reference>
<dbReference type="PATRIC" id="fig|997296.3.peg.987"/>
<dbReference type="Pfam" id="PF12730">
    <property type="entry name" value="ABC2_membrane_4"/>
    <property type="match status" value="1"/>
</dbReference>
<gene>
    <name evidence="2" type="ORF">PB1_04540</name>
</gene>
<dbReference type="RefSeq" id="WP_003350976.1">
    <property type="nucleotide sequence ID" value="NZ_AFEU01000001.1"/>
</dbReference>
<organism evidence="2 3">
    <name type="scientific">Bacillus methanolicus PB1</name>
    <dbReference type="NCBI Taxonomy" id="997296"/>
    <lineage>
        <taxon>Bacteria</taxon>
        <taxon>Bacillati</taxon>
        <taxon>Bacillota</taxon>
        <taxon>Bacilli</taxon>
        <taxon>Bacillales</taxon>
        <taxon>Bacillaceae</taxon>
        <taxon>Bacillus</taxon>
    </lineage>
</organism>
<feature type="transmembrane region" description="Helical" evidence="1">
    <location>
        <begin position="215"/>
        <end position="232"/>
    </location>
</feature>
<dbReference type="Proteomes" id="UP000010523">
    <property type="component" value="Unassembled WGS sequence"/>
</dbReference>
<feature type="transmembrane region" description="Helical" evidence="1">
    <location>
        <begin position="98"/>
        <end position="123"/>
    </location>
</feature>